<keyword evidence="1" id="KW-0472">Membrane</keyword>
<feature type="transmembrane region" description="Helical" evidence="1">
    <location>
        <begin position="141"/>
        <end position="164"/>
    </location>
</feature>
<proteinExistence type="predicted"/>
<feature type="transmembrane region" description="Helical" evidence="1">
    <location>
        <begin position="184"/>
        <end position="207"/>
    </location>
</feature>
<organism evidence="2 3">
    <name type="scientific">Sinomonas humi</name>
    <dbReference type="NCBI Taxonomy" id="1338436"/>
    <lineage>
        <taxon>Bacteria</taxon>
        <taxon>Bacillati</taxon>
        <taxon>Actinomycetota</taxon>
        <taxon>Actinomycetes</taxon>
        <taxon>Micrococcales</taxon>
        <taxon>Micrococcaceae</taxon>
        <taxon>Sinomonas</taxon>
    </lineage>
</organism>
<protein>
    <recommendedName>
        <fullName evidence="4">Integral membrane protein</fullName>
    </recommendedName>
</protein>
<feature type="transmembrane region" description="Helical" evidence="1">
    <location>
        <begin position="35"/>
        <end position="55"/>
    </location>
</feature>
<evidence type="ECO:0008006" key="4">
    <source>
        <dbReference type="Google" id="ProtNLM"/>
    </source>
</evidence>
<dbReference type="AlphaFoldDB" id="A0A0B2AGK2"/>
<accession>A0A0B2AGK2</accession>
<keyword evidence="1" id="KW-1133">Transmembrane helix</keyword>
<feature type="transmembrane region" description="Helical" evidence="1">
    <location>
        <begin position="67"/>
        <end position="86"/>
    </location>
</feature>
<dbReference type="Proteomes" id="UP000030982">
    <property type="component" value="Unassembled WGS sequence"/>
</dbReference>
<dbReference type="RefSeq" id="WP_043123818.1">
    <property type="nucleotide sequence ID" value="NZ_JTDL01000117.1"/>
</dbReference>
<dbReference type="EMBL" id="JTDL01000117">
    <property type="protein sequence ID" value="KHL02717.1"/>
    <property type="molecule type" value="Genomic_DNA"/>
</dbReference>
<keyword evidence="3" id="KW-1185">Reference proteome</keyword>
<evidence type="ECO:0000256" key="1">
    <source>
        <dbReference type="SAM" id="Phobius"/>
    </source>
</evidence>
<gene>
    <name evidence="2" type="ORF">LK10_11660</name>
</gene>
<evidence type="ECO:0000313" key="3">
    <source>
        <dbReference type="Proteomes" id="UP000030982"/>
    </source>
</evidence>
<dbReference type="OrthoDB" id="3718129at2"/>
<reference evidence="2 3" key="1">
    <citation type="submission" date="2014-09" db="EMBL/GenBank/DDBJ databases">
        <title>Genome sequence of Sinomonas sp. MUSC 117.</title>
        <authorList>
            <person name="Lee L.-H."/>
        </authorList>
    </citation>
    <scope>NUCLEOTIDE SEQUENCE [LARGE SCALE GENOMIC DNA]</scope>
    <source>
        <strain evidence="2 3">MUSC 117</strain>
    </source>
</reference>
<name>A0A0B2AGK2_9MICC</name>
<evidence type="ECO:0000313" key="2">
    <source>
        <dbReference type="EMBL" id="KHL02717.1"/>
    </source>
</evidence>
<keyword evidence="1" id="KW-0812">Transmembrane</keyword>
<sequence length="293" mass="32033">MLWCSFVFAASFSTDIGQLFQPIDSMLGGWNSTNIAGHLLFSLGVYLLARSVVAAGAPQHARWIDGWSRLLLGAVMAAQLSLFAFVRTTGPSAHFSLAYGNQDAALWYALVEIFYAIVVLGTTGVIAFVHSARMRSWHYGWGMRVISLGCALALATEASGIENVVRIHDGTLSGLSAFSRQHDILFGLAGATLVLGFGLPSVTGWIIRTHRRREAVRRIDMLRPIWETATANRKNIGLDRAASASLQLHRMVVEIRDATLVDPAVLETIRNRFGSEAESQLDESERFLSGNLT</sequence>
<feature type="transmembrane region" description="Helical" evidence="1">
    <location>
        <begin position="106"/>
        <end position="129"/>
    </location>
</feature>
<comment type="caution">
    <text evidence="2">The sequence shown here is derived from an EMBL/GenBank/DDBJ whole genome shotgun (WGS) entry which is preliminary data.</text>
</comment>